<feature type="transmembrane region" description="Helical" evidence="2">
    <location>
        <begin position="55"/>
        <end position="75"/>
    </location>
</feature>
<feature type="transmembrane region" description="Helical" evidence="2">
    <location>
        <begin position="20"/>
        <end position="43"/>
    </location>
</feature>
<dbReference type="PANTHER" id="PTHR40465">
    <property type="entry name" value="CHROMOSOME 1, WHOLE GENOME SHOTGUN SEQUENCE"/>
    <property type="match status" value="1"/>
</dbReference>
<dbReference type="Proteomes" id="UP000383932">
    <property type="component" value="Unassembled WGS sequence"/>
</dbReference>
<keyword evidence="5" id="KW-1185">Reference proteome</keyword>
<keyword evidence="2" id="KW-0812">Transmembrane</keyword>
<feature type="transmembrane region" description="Helical" evidence="2">
    <location>
        <begin position="95"/>
        <end position="114"/>
    </location>
</feature>
<dbReference type="PANTHER" id="PTHR40465:SF1">
    <property type="entry name" value="DUF6534 DOMAIN-CONTAINING PROTEIN"/>
    <property type="match status" value="1"/>
</dbReference>
<gene>
    <name evidence="4" type="ORF">CTheo_5493</name>
</gene>
<feature type="compositionally biased region" description="Polar residues" evidence="1">
    <location>
        <begin position="285"/>
        <end position="301"/>
    </location>
</feature>
<feature type="transmembrane region" description="Helical" evidence="2">
    <location>
        <begin position="166"/>
        <end position="188"/>
    </location>
</feature>
<dbReference type="AlphaFoldDB" id="A0A5N5QHP0"/>
<name>A0A5N5QHP0_9AGAM</name>
<dbReference type="OrthoDB" id="3262409at2759"/>
<dbReference type="Pfam" id="PF20152">
    <property type="entry name" value="DUF6534"/>
    <property type="match status" value="1"/>
</dbReference>
<organism evidence="4 5">
    <name type="scientific">Ceratobasidium theobromae</name>
    <dbReference type="NCBI Taxonomy" id="1582974"/>
    <lineage>
        <taxon>Eukaryota</taxon>
        <taxon>Fungi</taxon>
        <taxon>Dikarya</taxon>
        <taxon>Basidiomycota</taxon>
        <taxon>Agaricomycotina</taxon>
        <taxon>Agaricomycetes</taxon>
        <taxon>Cantharellales</taxon>
        <taxon>Ceratobasidiaceae</taxon>
        <taxon>Ceratobasidium</taxon>
    </lineage>
</organism>
<comment type="caution">
    <text evidence="4">The sequence shown here is derived from an EMBL/GenBank/DDBJ whole genome shotgun (WGS) entry which is preliminary data.</text>
</comment>
<feature type="region of interest" description="Disordered" evidence="1">
    <location>
        <begin position="285"/>
        <end position="311"/>
    </location>
</feature>
<feature type="transmembrane region" description="Helical" evidence="2">
    <location>
        <begin position="224"/>
        <end position="249"/>
    </location>
</feature>
<feature type="transmembrane region" description="Helical" evidence="2">
    <location>
        <begin position="126"/>
        <end position="146"/>
    </location>
</feature>
<keyword evidence="2" id="KW-0472">Membrane</keyword>
<reference evidence="4 5" key="1">
    <citation type="journal article" date="2019" name="Fungal Biol. Biotechnol.">
        <title>Draft genome sequence of fastidious pathogen Ceratobasidium theobromae, which causes vascular-streak dieback in Theobroma cacao.</title>
        <authorList>
            <person name="Ali S.S."/>
            <person name="Asman A."/>
            <person name="Shao J."/>
            <person name="Firmansyah A.P."/>
            <person name="Susilo A.W."/>
            <person name="Rosmana A."/>
            <person name="McMahon P."/>
            <person name="Junaid M."/>
            <person name="Guest D."/>
            <person name="Kheng T.Y."/>
            <person name="Meinhardt L.W."/>
            <person name="Bailey B.A."/>
        </authorList>
    </citation>
    <scope>NUCLEOTIDE SEQUENCE [LARGE SCALE GENOMIC DNA]</scope>
    <source>
        <strain evidence="4 5">CT2</strain>
    </source>
</reference>
<feature type="domain" description="DUF6534" evidence="3">
    <location>
        <begin position="171"/>
        <end position="278"/>
    </location>
</feature>
<feature type="region of interest" description="Disordered" evidence="1">
    <location>
        <begin position="338"/>
        <end position="377"/>
    </location>
</feature>
<evidence type="ECO:0000313" key="4">
    <source>
        <dbReference type="EMBL" id="KAB5591053.1"/>
    </source>
</evidence>
<sequence length="377" mass="41342">MPATVISGVPENIELITGPLLLGYLFNWFLFGILILQVYMYYLSFPNDSKLIKSLVYGIFIVDCIQTVMTTHNAWHFLSKGWGNPRVLSDPGWSWIAVPLFTGIVSCAVQFFFAWRIWVLSKCIPLAGVIVAIAIAQTLCAMYSGIKFAILNDVTKLASLFSPAIVWLGGSALCDLIITISLVTFVSVPQVAHMSRTLTSIGITQQLARASTGFRKTDRLVTRLIRITVETAMVTTTTAIVGLILYLVYKKNNLHMIPALALAKLYSNTLLATFNSRSTAFGGSTGGDSSAQWSGAPTNGANEWRHPINQSGTKDNIRIVSVSETHESHVQMVTLPHQGKASVSEADEDDNVSKHTHVISPEDQHPYVRGQKDLEAQ</sequence>
<evidence type="ECO:0000313" key="5">
    <source>
        <dbReference type="Proteomes" id="UP000383932"/>
    </source>
</evidence>
<proteinExistence type="predicted"/>
<dbReference type="InterPro" id="IPR045339">
    <property type="entry name" value="DUF6534"/>
</dbReference>
<evidence type="ECO:0000256" key="1">
    <source>
        <dbReference type="SAM" id="MobiDB-lite"/>
    </source>
</evidence>
<dbReference type="EMBL" id="SSOP01000126">
    <property type="protein sequence ID" value="KAB5591053.1"/>
    <property type="molecule type" value="Genomic_DNA"/>
</dbReference>
<protein>
    <recommendedName>
        <fullName evidence="3">DUF6534 domain-containing protein</fullName>
    </recommendedName>
</protein>
<feature type="compositionally biased region" description="Basic and acidic residues" evidence="1">
    <location>
        <begin position="360"/>
        <end position="377"/>
    </location>
</feature>
<evidence type="ECO:0000259" key="3">
    <source>
        <dbReference type="Pfam" id="PF20152"/>
    </source>
</evidence>
<keyword evidence="2" id="KW-1133">Transmembrane helix</keyword>
<accession>A0A5N5QHP0</accession>
<evidence type="ECO:0000256" key="2">
    <source>
        <dbReference type="SAM" id="Phobius"/>
    </source>
</evidence>